<dbReference type="Gene3D" id="3.50.50.60">
    <property type="entry name" value="FAD/NAD(P)-binding domain"/>
    <property type="match status" value="1"/>
</dbReference>
<proteinExistence type="predicted"/>
<sequence length="438" mass="47327">MHSLRRTGCSLSNVRTCISTGIRPSSKSYSLSFVNFARQHHVAAVVVGGGPAGVAAVGNLLMHIDRGAKVAWVDNAFRGGRINEKYREVPSNTTAGLFLTYAHAVKPLQNICDEAPEPNAVSAIAELPQNEPCSLHQAGDMIKFLSDGLVKNKRVESTLGQVTEARWDETTSTWSLTVNSSTPETTVELTAPLVVYCTGSSPATAKIAPSSPTEPSPAPLDLELALKPSGLAHNLPTDKPLTIGVVGTSHSAVLVLMNLVQLAQSTHPKLRVKWFARTPYLKYAKYLPGGVIKHDNTGLKGSAAKFAKAQLEAGNLKRSDAGRVISRVDCDGGPEKERASLDRYLPQCDYLVQAVGYVRDPLPKMERGLEKRLTFDHETGGFTDRETGKVVKGLFGAGIAFPQRVVDASGSVEFAVGFFKFMKFLKMVTPEWVSEVRK</sequence>
<dbReference type="Proteomes" id="UP001174934">
    <property type="component" value="Unassembled WGS sequence"/>
</dbReference>
<gene>
    <name evidence="1" type="ORF">B0T17DRAFT_522869</name>
</gene>
<protein>
    <submittedName>
        <fullName evidence="1">Pyridine nucleotide-disulfide oxidoreductase-domain-containing protein</fullName>
    </submittedName>
</protein>
<reference evidence="1" key="1">
    <citation type="submission" date="2023-06" db="EMBL/GenBank/DDBJ databases">
        <title>Genome-scale phylogeny and comparative genomics of the fungal order Sordariales.</title>
        <authorList>
            <consortium name="Lawrence Berkeley National Laboratory"/>
            <person name="Hensen N."/>
            <person name="Bonometti L."/>
            <person name="Westerberg I."/>
            <person name="Brannstrom I.O."/>
            <person name="Guillou S."/>
            <person name="Cros-Aarteil S."/>
            <person name="Calhoun S."/>
            <person name="Haridas S."/>
            <person name="Kuo A."/>
            <person name="Mondo S."/>
            <person name="Pangilinan J."/>
            <person name="Riley R."/>
            <person name="LaButti K."/>
            <person name="Andreopoulos B."/>
            <person name="Lipzen A."/>
            <person name="Chen C."/>
            <person name="Yanf M."/>
            <person name="Daum C."/>
            <person name="Ng V."/>
            <person name="Clum A."/>
            <person name="Steindorff A."/>
            <person name="Ohm R."/>
            <person name="Martin F."/>
            <person name="Silar P."/>
            <person name="Natvig D."/>
            <person name="Lalanne C."/>
            <person name="Gautier V."/>
            <person name="Ament-velasquez S.L."/>
            <person name="Kruys A."/>
            <person name="Hutchinson M.I."/>
            <person name="Powell A.J."/>
            <person name="Barry K."/>
            <person name="Miller A.N."/>
            <person name="Grigoriev I.V."/>
            <person name="Debuchy R."/>
            <person name="Gladieux P."/>
            <person name="Thoren M.H."/>
            <person name="Johannesson H."/>
        </authorList>
    </citation>
    <scope>NUCLEOTIDE SEQUENCE</scope>
    <source>
        <strain evidence="1">SMH3391-2</strain>
    </source>
</reference>
<dbReference type="SUPFAM" id="SSF51905">
    <property type="entry name" value="FAD/NAD(P)-binding domain"/>
    <property type="match status" value="1"/>
</dbReference>
<evidence type="ECO:0000313" key="2">
    <source>
        <dbReference type="Proteomes" id="UP001174934"/>
    </source>
</evidence>
<comment type="caution">
    <text evidence="1">The sequence shown here is derived from an EMBL/GenBank/DDBJ whole genome shotgun (WGS) entry which is preliminary data.</text>
</comment>
<dbReference type="PANTHER" id="PTHR38688:SF1">
    <property type="entry name" value="FAD_NAD(P)-BINDING DOMAIN-CONTAINING PROTEIN"/>
    <property type="match status" value="1"/>
</dbReference>
<dbReference type="PANTHER" id="PTHR38688">
    <property type="entry name" value="PYR_REDOX_2 DOMAIN-CONTAINING PROTEIN"/>
    <property type="match status" value="1"/>
</dbReference>
<name>A0AA39X7S5_9PEZI</name>
<organism evidence="1 2">
    <name type="scientific">Bombardia bombarda</name>
    <dbReference type="NCBI Taxonomy" id="252184"/>
    <lineage>
        <taxon>Eukaryota</taxon>
        <taxon>Fungi</taxon>
        <taxon>Dikarya</taxon>
        <taxon>Ascomycota</taxon>
        <taxon>Pezizomycotina</taxon>
        <taxon>Sordariomycetes</taxon>
        <taxon>Sordariomycetidae</taxon>
        <taxon>Sordariales</taxon>
        <taxon>Lasiosphaeriaceae</taxon>
        <taxon>Bombardia</taxon>
    </lineage>
</organism>
<dbReference type="EMBL" id="JAULSR010000002">
    <property type="protein sequence ID" value="KAK0628497.1"/>
    <property type="molecule type" value="Genomic_DNA"/>
</dbReference>
<keyword evidence="2" id="KW-1185">Reference proteome</keyword>
<evidence type="ECO:0000313" key="1">
    <source>
        <dbReference type="EMBL" id="KAK0628497.1"/>
    </source>
</evidence>
<dbReference type="InterPro" id="IPR053275">
    <property type="entry name" value="Agnestin_monoxygenase"/>
</dbReference>
<dbReference type="InterPro" id="IPR036188">
    <property type="entry name" value="FAD/NAD-bd_sf"/>
</dbReference>
<accession>A0AA39X7S5</accession>
<dbReference type="AlphaFoldDB" id="A0AA39X7S5"/>